<name>C6HVL6_9BACT</name>
<evidence type="ECO:0000256" key="8">
    <source>
        <dbReference type="ARBA" id="ARBA00049157"/>
    </source>
</evidence>
<accession>C6HVL6</accession>
<gene>
    <name evidence="13" type="ORF">UBAL3_79520034</name>
</gene>
<evidence type="ECO:0000256" key="2">
    <source>
        <dbReference type="ARBA" id="ARBA00004861"/>
    </source>
</evidence>
<dbReference type="EMBL" id="GG693865">
    <property type="protein sequence ID" value="EES53313.1"/>
    <property type="molecule type" value="Genomic_DNA"/>
</dbReference>
<dbReference type="Gene3D" id="3.20.20.70">
    <property type="entry name" value="Aldolase class I"/>
    <property type="match status" value="1"/>
</dbReference>
<dbReference type="InterPro" id="IPR011060">
    <property type="entry name" value="RibuloseP-bd_barrel"/>
</dbReference>
<comment type="catalytic activity">
    <reaction evidence="8 11">
        <text>orotidine 5'-phosphate + H(+) = UMP + CO2</text>
        <dbReference type="Rhea" id="RHEA:11596"/>
        <dbReference type="ChEBI" id="CHEBI:15378"/>
        <dbReference type="ChEBI" id="CHEBI:16526"/>
        <dbReference type="ChEBI" id="CHEBI:57538"/>
        <dbReference type="ChEBI" id="CHEBI:57865"/>
        <dbReference type="EC" id="4.1.1.23"/>
    </reaction>
</comment>
<comment type="function">
    <text evidence="1">Catalyzes the decarboxylation of orotidine 5'-monophosphate (OMP) to uridine 5'-monophosphate (UMP).</text>
</comment>
<keyword evidence="5 11" id="KW-0210">Decarboxylase</keyword>
<dbReference type="Pfam" id="PF00215">
    <property type="entry name" value="OMPdecase"/>
    <property type="match status" value="1"/>
</dbReference>
<feature type="domain" description="Orotidine 5'-phosphate decarboxylase" evidence="12">
    <location>
        <begin position="13"/>
        <end position="235"/>
    </location>
</feature>
<protein>
    <recommendedName>
        <fullName evidence="4 11">Orotidine 5'-phosphate decarboxylase</fullName>
        <ecNumber evidence="3 11">4.1.1.23</ecNumber>
    </recommendedName>
</protein>
<dbReference type="NCBIfam" id="TIGR01740">
    <property type="entry name" value="pyrF"/>
    <property type="match status" value="1"/>
</dbReference>
<evidence type="ECO:0000256" key="5">
    <source>
        <dbReference type="ARBA" id="ARBA00022793"/>
    </source>
</evidence>
<evidence type="ECO:0000313" key="14">
    <source>
        <dbReference type="Proteomes" id="UP000009374"/>
    </source>
</evidence>
<feature type="binding site" evidence="10">
    <location>
        <position position="220"/>
    </location>
    <ligand>
        <name>substrate</name>
    </ligand>
</feature>
<evidence type="ECO:0000256" key="1">
    <source>
        <dbReference type="ARBA" id="ARBA00002356"/>
    </source>
</evidence>
<sequence>MREIRERLGLKNPLCLALDLTDRGQGLALLRDLGPLVGMVKCGPVPYLSWGESFLSTAEELGIPVFLDLKWHDIPNTIFETLSRLPSPAIRMVTIHAQGGQAMIAAARRALDASESEPPALIAVTLLTHLTEVEVKEMGYPSREEGVARLGSVALSSGADGLVMSPGELARARTRWGGTPYFVTPGIRPQGPIGARDDQFNARSPREALNEGSDLLVVGRPIIAARDPREATYSLLADLG</sequence>
<comment type="pathway">
    <text evidence="2 11">Pyrimidine metabolism; UMP biosynthesis via de novo pathway; UMP from orotate: step 2/2.</text>
</comment>
<feature type="binding site" evidence="10">
    <location>
        <position position="128"/>
    </location>
    <ligand>
        <name>substrate</name>
    </ligand>
</feature>
<dbReference type="CDD" id="cd04725">
    <property type="entry name" value="OMP_decarboxylase_like"/>
    <property type="match status" value="1"/>
</dbReference>
<dbReference type="GO" id="GO:0006207">
    <property type="term" value="P:'de novo' pyrimidine nucleobase biosynthetic process"/>
    <property type="evidence" value="ECO:0007669"/>
    <property type="project" value="InterPro"/>
</dbReference>
<dbReference type="PANTHER" id="PTHR32119">
    <property type="entry name" value="OROTIDINE 5'-PHOSPHATE DECARBOXYLASE"/>
    <property type="match status" value="1"/>
</dbReference>
<dbReference type="InterPro" id="IPR001754">
    <property type="entry name" value="OMPdeCOase_dom"/>
</dbReference>
<dbReference type="InterPro" id="IPR018089">
    <property type="entry name" value="OMPdecase_AS"/>
</dbReference>
<evidence type="ECO:0000256" key="10">
    <source>
        <dbReference type="PIRSR" id="PIRSR614732-2"/>
    </source>
</evidence>
<evidence type="ECO:0000256" key="7">
    <source>
        <dbReference type="ARBA" id="ARBA00023239"/>
    </source>
</evidence>
<evidence type="ECO:0000256" key="9">
    <source>
        <dbReference type="PIRSR" id="PIRSR614732-1"/>
    </source>
</evidence>
<comment type="similarity">
    <text evidence="11">Belongs to the OMP decarboxylase family.</text>
</comment>
<dbReference type="GO" id="GO:0044205">
    <property type="term" value="P:'de novo' UMP biosynthetic process"/>
    <property type="evidence" value="ECO:0007669"/>
    <property type="project" value="UniProtKB-UniPathway"/>
</dbReference>
<dbReference type="AlphaFoldDB" id="C6HVL6"/>
<evidence type="ECO:0000256" key="4">
    <source>
        <dbReference type="ARBA" id="ARBA00021923"/>
    </source>
</evidence>
<feature type="active site" description="For OMPdecase activity" evidence="9">
    <location>
        <position position="68"/>
    </location>
</feature>
<evidence type="ECO:0000256" key="11">
    <source>
        <dbReference type="RuleBase" id="RU000512"/>
    </source>
</evidence>
<feature type="binding site" evidence="10">
    <location>
        <position position="41"/>
    </location>
    <ligand>
        <name>substrate</name>
    </ligand>
</feature>
<feature type="binding site" evidence="10">
    <location>
        <position position="219"/>
    </location>
    <ligand>
        <name>substrate</name>
    </ligand>
</feature>
<dbReference type="EC" id="4.1.1.23" evidence="3 11"/>
<feature type="active site" description="For OMPdecase activity" evidence="9">
    <location>
        <position position="73"/>
    </location>
</feature>
<feature type="binding site" evidence="10">
    <location>
        <position position="188"/>
    </location>
    <ligand>
        <name>substrate</name>
    </ligand>
</feature>
<dbReference type="UniPathway" id="UPA00070">
    <property type="reaction ID" value="UER00120"/>
</dbReference>
<dbReference type="InterPro" id="IPR013785">
    <property type="entry name" value="Aldolase_TIM"/>
</dbReference>
<keyword evidence="14" id="KW-1185">Reference proteome</keyword>
<keyword evidence="6 11" id="KW-0665">Pyrimidine biosynthesis</keyword>
<dbReference type="InterPro" id="IPR014732">
    <property type="entry name" value="OMPdecase"/>
</dbReference>
<dbReference type="Proteomes" id="UP000009374">
    <property type="component" value="Unassembled WGS sequence"/>
</dbReference>
<keyword evidence="7 11" id="KW-0456">Lyase</keyword>
<feature type="binding site" evidence="10">
    <location>
        <position position="199"/>
    </location>
    <ligand>
        <name>substrate</name>
    </ligand>
</feature>
<evidence type="ECO:0000259" key="12">
    <source>
        <dbReference type="SMART" id="SM00934"/>
    </source>
</evidence>
<proteinExistence type="inferred from homology"/>
<dbReference type="SUPFAM" id="SSF51366">
    <property type="entry name" value="Ribulose-phoshate binding barrel"/>
    <property type="match status" value="1"/>
</dbReference>
<dbReference type="PROSITE" id="PS00156">
    <property type="entry name" value="OMPDECASE"/>
    <property type="match status" value="1"/>
</dbReference>
<reference evidence="13 14" key="1">
    <citation type="journal article" date="2009" name="Appl. Environ. Microbiol.">
        <title>Community genomic and proteomic analyses of chemoautotrophic iron-oxidizing "Leptospirillum rubarum" (Group II) and "Leptospirillum ferrodiazotrophum" (Group III) bacteria in acid mine drainage biofilms.</title>
        <authorList>
            <person name="Goltsman D.S."/>
            <person name="Denef V.J."/>
            <person name="Singer S.W."/>
            <person name="VerBerkmoes N.C."/>
            <person name="Lefsrud M."/>
            <person name="Mueller R.S."/>
            <person name="Dick G.J."/>
            <person name="Sun C.L."/>
            <person name="Wheeler K.E."/>
            <person name="Zemla A."/>
            <person name="Baker B.J."/>
            <person name="Hauser L."/>
            <person name="Land M."/>
            <person name="Shah M.B."/>
            <person name="Thelen M.P."/>
            <person name="Hettich R.L."/>
            <person name="Banfield J.F."/>
        </authorList>
    </citation>
    <scope>NUCLEOTIDE SEQUENCE [LARGE SCALE GENOMIC DNA]</scope>
</reference>
<evidence type="ECO:0000256" key="3">
    <source>
        <dbReference type="ARBA" id="ARBA00012321"/>
    </source>
</evidence>
<dbReference type="GO" id="GO:0005829">
    <property type="term" value="C:cytosol"/>
    <property type="evidence" value="ECO:0007669"/>
    <property type="project" value="TreeGrafter"/>
</dbReference>
<evidence type="ECO:0000313" key="13">
    <source>
        <dbReference type="EMBL" id="EES53313.1"/>
    </source>
</evidence>
<feature type="binding site" evidence="10">
    <location>
        <position position="19"/>
    </location>
    <ligand>
        <name>substrate</name>
    </ligand>
</feature>
<dbReference type="PANTHER" id="PTHR32119:SF2">
    <property type="entry name" value="OROTIDINE 5'-PHOSPHATE DECARBOXYLASE"/>
    <property type="match status" value="1"/>
</dbReference>
<dbReference type="SMART" id="SM00934">
    <property type="entry name" value="OMPdecase"/>
    <property type="match status" value="1"/>
</dbReference>
<dbReference type="GO" id="GO:0004590">
    <property type="term" value="F:orotidine-5'-phosphate decarboxylase activity"/>
    <property type="evidence" value="ECO:0007669"/>
    <property type="project" value="UniProtKB-EC"/>
</dbReference>
<evidence type="ECO:0000256" key="6">
    <source>
        <dbReference type="ARBA" id="ARBA00022975"/>
    </source>
</evidence>
<organism evidence="13 14">
    <name type="scientific">Leptospirillum ferrodiazotrophum</name>
    <dbReference type="NCBI Taxonomy" id="412449"/>
    <lineage>
        <taxon>Bacteria</taxon>
        <taxon>Pseudomonadati</taxon>
        <taxon>Nitrospirota</taxon>
        <taxon>Nitrospiria</taxon>
        <taxon>Nitrospirales</taxon>
        <taxon>Nitrospiraceae</taxon>
        <taxon>Leptospirillum</taxon>
    </lineage>
</organism>
<feature type="active site" description="For OMPdecase activity" evidence="9">
    <location>
        <position position="70"/>
    </location>
</feature>